<feature type="domain" description="Peptidase S9 prolyl oligopeptidase catalytic" evidence="7">
    <location>
        <begin position="466"/>
        <end position="679"/>
    </location>
</feature>
<comment type="similarity">
    <text evidence="2">Belongs to the peptidase S9A family.</text>
</comment>
<accession>A0ABY4B736</accession>
<gene>
    <name evidence="9" type="ORF">MTP16_04580</name>
</gene>
<dbReference type="EMBL" id="CP094534">
    <property type="protein sequence ID" value="UOE34932.1"/>
    <property type="molecule type" value="Genomic_DNA"/>
</dbReference>
<feature type="domain" description="Peptidase S9A N-terminal" evidence="8">
    <location>
        <begin position="5"/>
        <end position="407"/>
    </location>
</feature>
<dbReference type="InterPro" id="IPR002471">
    <property type="entry name" value="Pept_S9_AS"/>
</dbReference>
<evidence type="ECO:0000259" key="7">
    <source>
        <dbReference type="Pfam" id="PF00326"/>
    </source>
</evidence>
<evidence type="ECO:0000256" key="3">
    <source>
        <dbReference type="ARBA" id="ARBA00011897"/>
    </source>
</evidence>
<evidence type="ECO:0000256" key="1">
    <source>
        <dbReference type="ARBA" id="ARBA00001070"/>
    </source>
</evidence>
<dbReference type="EC" id="3.4.21.26" evidence="3"/>
<dbReference type="RefSeq" id="WP_243516308.1">
    <property type="nucleotide sequence ID" value="NZ_CP094534.1"/>
</dbReference>
<protein>
    <recommendedName>
        <fullName evidence="3">prolyl oligopeptidase</fullName>
        <ecNumber evidence="3">3.4.21.26</ecNumber>
    </recommendedName>
</protein>
<dbReference type="InterPro" id="IPR002470">
    <property type="entry name" value="Peptidase_S9A"/>
</dbReference>
<dbReference type="InterPro" id="IPR051167">
    <property type="entry name" value="Prolyl_oligopep/macrocyclase"/>
</dbReference>
<dbReference type="SUPFAM" id="SSF53474">
    <property type="entry name" value="alpha/beta-Hydrolases"/>
    <property type="match status" value="1"/>
</dbReference>
<dbReference type="PANTHER" id="PTHR42881:SF2">
    <property type="entry name" value="PROLYL ENDOPEPTIDASE"/>
    <property type="match status" value="1"/>
</dbReference>
<dbReference type="Pfam" id="PF02897">
    <property type="entry name" value="Peptidase_S9_N"/>
    <property type="match status" value="1"/>
</dbReference>
<reference evidence="9 10" key="1">
    <citation type="submission" date="2022-03" db="EMBL/GenBank/DDBJ databases">
        <title>Hymenobactersp. isolated from the air.</title>
        <authorList>
            <person name="Won M."/>
            <person name="Kwon S.-W."/>
        </authorList>
    </citation>
    <scope>NUCLEOTIDE SEQUENCE [LARGE SCALE GENOMIC DNA]</scope>
    <source>
        <strain evidence="9 10">KACC 22596</strain>
    </source>
</reference>
<evidence type="ECO:0000256" key="5">
    <source>
        <dbReference type="ARBA" id="ARBA00022801"/>
    </source>
</evidence>
<dbReference type="InterPro" id="IPR023302">
    <property type="entry name" value="Pept_S9A_N"/>
</dbReference>
<sequence>MTYPNSRKTDTTDTYFGTAVPDPYRWLEDADSAETAAWVKAQNEVAFDYLSQIPFRDAIRARLTRLWNYERYSVPEQVGDELVYAKNDGLQNQAVVYRQRGNEAPRVLLDPNQFSEDGTTALAGMEFSNDHRYLAYATSRGGSDWNQVRIMDLRTQELLPDVLDWVKVSGTSWTADGFYYSRYDAPAPGENDLSGKNEFHKVYFHWLGTPQSDDRLVYENAEMALGFRMAGATEDERFLCLYLTDGVSDGNRLLVRDLNVLAQADSWVTLFGSYEFNNTVIGSVGGEVLVYTNYQAPNYRLVGIDSSRPAEAHWREVLPETANKLEGVSQAGGYLLASYLHDASSQVKVYSEQGEFRHDVALPAIGTASGFGGRREATAVYYAFTSFTYPTTIYRYDVATNTSAVFRAPAVDVRPADYETTQVFYPSQDGTRIPMFIVHKRGLELNGQHPTYLYAYGGFNVSVTPAFSVARMLWLENGGILAVANLRGGGEYGEDWHRAGMTPHKQNVFDDFIAAAEYLKTNRYTDTQHLAIAGGSNGGLLVGAVANQRPDLCRVALPAVGVMDMLRYQKFTIGWNWAPEYGTSDDEAQFRNLLAFSPLHNLRPGTAYPATLITTADHDDRVVPAHSFKYAAALQAANAGPYPTLIRIDVNAGHGAGKSTALLIDEWADVWSFCFANMGVTPVVEM</sequence>
<dbReference type="PROSITE" id="PS00708">
    <property type="entry name" value="PRO_ENDOPEP_SER"/>
    <property type="match status" value="1"/>
</dbReference>
<dbReference type="Gene3D" id="3.40.50.1820">
    <property type="entry name" value="alpha/beta hydrolase"/>
    <property type="match status" value="1"/>
</dbReference>
<proteinExistence type="inferred from homology"/>
<evidence type="ECO:0000256" key="4">
    <source>
        <dbReference type="ARBA" id="ARBA00022670"/>
    </source>
</evidence>
<evidence type="ECO:0000256" key="2">
    <source>
        <dbReference type="ARBA" id="ARBA00005228"/>
    </source>
</evidence>
<dbReference type="PANTHER" id="PTHR42881">
    <property type="entry name" value="PROLYL ENDOPEPTIDASE"/>
    <property type="match status" value="1"/>
</dbReference>
<evidence type="ECO:0000313" key="10">
    <source>
        <dbReference type="Proteomes" id="UP000831390"/>
    </source>
</evidence>
<name>A0ABY4B736_9BACT</name>
<dbReference type="Pfam" id="PF00326">
    <property type="entry name" value="Peptidase_S9"/>
    <property type="match status" value="1"/>
</dbReference>
<dbReference type="Proteomes" id="UP000831390">
    <property type="component" value="Chromosome"/>
</dbReference>
<dbReference type="InterPro" id="IPR029058">
    <property type="entry name" value="AB_hydrolase_fold"/>
</dbReference>
<evidence type="ECO:0000256" key="6">
    <source>
        <dbReference type="ARBA" id="ARBA00022825"/>
    </source>
</evidence>
<organism evidence="9 10">
    <name type="scientific">Hymenobacter monticola</name>
    <dbReference type="NCBI Taxonomy" id="1705399"/>
    <lineage>
        <taxon>Bacteria</taxon>
        <taxon>Pseudomonadati</taxon>
        <taxon>Bacteroidota</taxon>
        <taxon>Cytophagia</taxon>
        <taxon>Cytophagales</taxon>
        <taxon>Hymenobacteraceae</taxon>
        <taxon>Hymenobacter</taxon>
    </lineage>
</organism>
<evidence type="ECO:0000259" key="8">
    <source>
        <dbReference type="Pfam" id="PF02897"/>
    </source>
</evidence>
<dbReference type="PRINTS" id="PR00862">
    <property type="entry name" value="PROLIGOPTASE"/>
</dbReference>
<evidence type="ECO:0000313" key="9">
    <source>
        <dbReference type="EMBL" id="UOE34932.1"/>
    </source>
</evidence>
<dbReference type="InterPro" id="IPR001375">
    <property type="entry name" value="Peptidase_S9_cat"/>
</dbReference>
<keyword evidence="10" id="KW-1185">Reference proteome</keyword>
<keyword evidence="5" id="KW-0378">Hydrolase</keyword>
<keyword evidence="4" id="KW-0645">Protease</keyword>
<keyword evidence="6" id="KW-0720">Serine protease</keyword>
<dbReference type="Gene3D" id="2.130.10.120">
    <property type="entry name" value="Prolyl oligopeptidase, N-terminal domain"/>
    <property type="match status" value="1"/>
</dbReference>
<dbReference type="SUPFAM" id="SSF50993">
    <property type="entry name" value="Peptidase/esterase 'gauge' domain"/>
    <property type="match status" value="1"/>
</dbReference>
<comment type="catalytic activity">
    <reaction evidence="1">
        <text>Hydrolysis of Pro-|-Xaa &gt;&gt; Ala-|-Xaa in oligopeptides.</text>
        <dbReference type="EC" id="3.4.21.26"/>
    </reaction>
</comment>